<protein>
    <submittedName>
        <fullName evidence="3">Histidine kinase</fullName>
    </submittedName>
</protein>
<organism evidence="3 4">
    <name type="scientific">Flavobacterium frigoritolerans</name>
    <dbReference type="NCBI Taxonomy" id="2987686"/>
    <lineage>
        <taxon>Bacteria</taxon>
        <taxon>Pseudomonadati</taxon>
        <taxon>Bacteroidota</taxon>
        <taxon>Flavobacteriia</taxon>
        <taxon>Flavobacteriales</taxon>
        <taxon>Flavobacteriaceae</taxon>
        <taxon>Flavobacterium</taxon>
    </lineage>
</organism>
<dbReference type="PANTHER" id="PTHR34220">
    <property type="entry name" value="SENSOR HISTIDINE KINASE YPDA"/>
    <property type="match status" value="1"/>
</dbReference>
<keyword evidence="1" id="KW-1133">Transmembrane helix</keyword>
<gene>
    <name evidence="3" type="ORF">OIU80_14545</name>
</gene>
<proteinExistence type="predicted"/>
<accession>A0A9X2ZSF7</accession>
<dbReference type="PANTHER" id="PTHR34220:SF7">
    <property type="entry name" value="SENSOR HISTIDINE KINASE YPDA"/>
    <property type="match status" value="1"/>
</dbReference>
<dbReference type="PROSITE" id="PS51257">
    <property type="entry name" value="PROKAR_LIPOPROTEIN"/>
    <property type="match status" value="1"/>
</dbReference>
<feature type="domain" description="Signal transduction histidine kinase internal region" evidence="2">
    <location>
        <begin position="144"/>
        <end position="218"/>
    </location>
</feature>
<comment type="caution">
    <text evidence="3">The sequence shown here is derived from an EMBL/GenBank/DDBJ whole genome shotgun (WGS) entry which is preliminary data.</text>
</comment>
<feature type="transmembrane region" description="Helical" evidence="1">
    <location>
        <begin position="12"/>
        <end position="30"/>
    </location>
</feature>
<feature type="transmembrane region" description="Helical" evidence="1">
    <location>
        <begin position="50"/>
        <end position="70"/>
    </location>
</feature>
<evidence type="ECO:0000259" key="2">
    <source>
        <dbReference type="Pfam" id="PF06580"/>
    </source>
</evidence>
<keyword evidence="1" id="KW-0812">Transmembrane</keyword>
<evidence type="ECO:0000313" key="3">
    <source>
        <dbReference type="EMBL" id="MCV9933503.1"/>
    </source>
</evidence>
<dbReference type="AlphaFoldDB" id="A0A9X2ZSF7"/>
<name>A0A9X2ZSF7_9FLAO</name>
<keyword evidence="3" id="KW-0808">Transferase</keyword>
<evidence type="ECO:0000313" key="4">
    <source>
        <dbReference type="Proteomes" id="UP001151133"/>
    </source>
</evidence>
<keyword evidence="4" id="KW-1185">Reference proteome</keyword>
<keyword evidence="1" id="KW-0472">Membrane</keyword>
<feature type="transmembrane region" description="Helical" evidence="1">
    <location>
        <begin position="77"/>
        <end position="98"/>
    </location>
</feature>
<feature type="transmembrane region" description="Helical" evidence="1">
    <location>
        <begin position="110"/>
        <end position="128"/>
    </location>
</feature>
<reference evidence="3" key="1">
    <citation type="submission" date="2022-10" db="EMBL/GenBank/DDBJ databases">
        <title>Two novel species of Flavobacterium.</title>
        <authorList>
            <person name="Liu Q."/>
            <person name="Xin Y.-H."/>
        </authorList>
    </citation>
    <scope>NUCLEOTIDE SEQUENCE</scope>
    <source>
        <strain evidence="3">LS1R47</strain>
    </source>
</reference>
<keyword evidence="3" id="KW-0418">Kinase</keyword>
<dbReference type="GO" id="GO:0000155">
    <property type="term" value="F:phosphorelay sensor kinase activity"/>
    <property type="evidence" value="ECO:0007669"/>
    <property type="project" value="InterPro"/>
</dbReference>
<sequence length="332" mass="39214">MKFFKIYQNFFLRNLIINALVVGIIFACVYDEFSVENLDWFYLFKKICLGYLPMYFGVLCSNIVLIKIFFFQKKYKIFAVLFIVYWICFYFLMSWYFLYTDLGRLKTLSVFSLVCNGTGIYFLHLWIVQKISQTSKDLINYESELSFLKQQLNPHFLLNAMNNLYGESLVAPERLPDRILNLSDMLRYQIEATKKDFVLLVEEVEFIKKYIEYYAFRNERLSITQNYEGHFEGIEISPLFFLPLVENAIKFSGETSAPYIILDVSVKERKLSFSINNNFLITGSRLSSTGIGIENLKRRLEVYGLKHELKYEKKDDLFSIKLIIWDLPTAAL</sequence>
<dbReference type="InterPro" id="IPR050640">
    <property type="entry name" value="Bact_2-comp_sensor_kinase"/>
</dbReference>
<dbReference type="InterPro" id="IPR010559">
    <property type="entry name" value="Sig_transdc_His_kin_internal"/>
</dbReference>
<dbReference type="GO" id="GO:0016020">
    <property type="term" value="C:membrane"/>
    <property type="evidence" value="ECO:0007669"/>
    <property type="project" value="InterPro"/>
</dbReference>
<dbReference type="EMBL" id="JAOZEV010000012">
    <property type="protein sequence ID" value="MCV9933503.1"/>
    <property type="molecule type" value="Genomic_DNA"/>
</dbReference>
<dbReference type="Proteomes" id="UP001151133">
    <property type="component" value="Unassembled WGS sequence"/>
</dbReference>
<evidence type="ECO:0000256" key="1">
    <source>
        <dbReference type="SAM" id="Phobius"/>
    </source>
</evidence>
<dbReference type="RefSeq" id="WP_264287718.1">
    <property type="nucleotide sequence ID" value="NZ_JAOZEV010000012.1"/>
</dbReference>
<dbReference type="Pfam" id="PF06580">
    <property type="entry name" value="His_kinase"/>
    <property type="match status" value="1"/>
</dbReference>